<sequence>MATARGSLGQVVTLISVEDVFEKLGGFSWFQMWAMVVIISPEIVAAMIALSPVLTGSTNLKFQIFASFNISAEDIKTDDVCDGILRPMGHHYTSVWSLVGSKAWVSDLVTSVQMLGSMTGALLASQFAESFGRKKAHFGLCFLMGGFGFASGWAPDPYSYAATRFVAGFAVGGCFVVYMNYLMEFLTPSFRTICGCVSLWAVGEMMLAFIAYNLPHWRHLTFATTLPTFLIFFAYPFFPESPRWLLCKERTEEALEVFDKIARWNRKPGMDPAEIKTLQKCITHSVDSSSESLSIVESFKILKFKEFRVQLVILMVAWFTCQLVYYGISFNMKHLDGNPYWNVFYMGVLDLPGSFTGILFNNRLGRKKTFISFLVIASFFLVGLAAIDITLSIEYPALVNVLSLISRYFISAAFAVLSCFTAESFPTVGRVSCMGLCALCGNIGAVFAPQFTFLGTMAKSAHFISFGLLSLITVGVSWKLKDSTGKPLQDSVELSQVASP</sequence>
<dbReference type="InterPro" id="IPR005829">
    <property type="entry name" value="Sugar_transporter_CS"/>
</dbReference>
<evidence type="ECO:0000256" key="1">
    <source>
        <dbReference type="ARBA" id="ARBA00004141"/>
    </source>
</evidence>
<dbReference type="Proteomes" id="UP000198287">
    <property type="component" value="Unassembled WGS sequence"/>
</dbReference>
<comment type="subcellular location">
    <subcellularLocation>
        <location evidence="1">Membrane</location>
        <topology evidence="1">Multi-pass membrane protein</topology>
    </subcellularLocation>
</comment>
<feature type="transmembrane region" description="Helical" evidence="5">
    <location>
        <begin position="193"/>
        <end position="214"/>
    </location>
</feature>
<protein>
    <submittedName>
        <fullName evidence="7">Organic cation transporter protein</fullName>
    </submittedName>
</protein>
<feature type="transmembrane region" description="Helical" evidence="5">
    <location>
        <begin position="32"/>
        <end position="54"/>
    </location>
</feature>
<dbReference type="InterPro" id="IPR005828">
    <property type="entry name" value="MFS_sugar_transport-like"/>
</dbReference>
<feature type="transmembrane region" description="Helical" evidence="5">
    <location>
        <begin position="397"/>
        <end position="420"/>
    </location>
</feature>
<dbReference type="AlphaFoldDB" id="A0A226DPM2"/>
<accession>A0A226DPM2</accession>
<dbReference type="InterPro" id="IPR036259">
    <property type="entry name" value="MFS_trans_sf"/>
</dbReference>
<keyword evidence="3 5" id="KW-1133">Transmembrane helix</keyword>
<evidence type="ECO:0000256" key="2">
    <source>
        <dbReference type="ARBA" id="ARBA00022692"/>
    </source>
</evidence>
<gene>
    <name evidence="7" type="ORF">Fcan01_18695</name>
</gene>
<feature type="transmembrane region" description="Helical" evidence="5">
    <location>
        <begin position="427"/>
        <end position="448"/>
    </location>
</feature>
<dbReference type="OrthoDB" id="2261376at2759"/>
<evidence type="ECO:0000256" key="5">
    <source>
        <dbReference type="SAM" id="Phobius"/>
    </source>
</evidence>
<keyword evidence="4 5" id="KW-0472">Membrane</keyword>
<dbReference type="Gene3D" id="1.20.1250.20">
    <property type="entry name" value="MFS general substrate transporter like domains"/>
    <property type="match status" value="1"/>
</dbReference>
<comment type="caution">
    <text evidence="7">The sequence shown here is derived from an EMBL/GenBank/DDBJ whole genome shotgun (WGS) entry which is preliminary data.</text>
</comment>
<feature type="transmembrane region" description="Helical" evidence="5">
    <location>
        <begin position="220"/>
        <end position="238"/>
    </location>
</feature>
<keyword evidence="2 5" id="KW-0812">Transmembrane</keyword>
<dbReference type="GO" id="GO:0016020">
    <property type="term" value="C:membrane"/>
    <property type="evidence" value="ECO:0007669"/>
    <property type="project" value="UniProtKB-SubCell"/>
</dbReference>
<feature type="transmembrane region" description="Helical" evidence="5">
    <location>
        <begin position="372"/>
        <end position="391"/>
    </location>
</feature>
<dbReference type="GO" id="GO:0022857">
    <property type="term" value="F:transmembrane transporter activity"/>
    <property type="evidence" value="ECO:0007669"/>
    <property type="project" value="InterPro"/>
</dbReference>
<name>A0A226DPM2_FOLCA</name>
<organism evidence="7 8">
    <name type="scientific">Folsomia candida</name>
    <name type="common">Springtail</name>
    <dbReference type="NCBI Taxonomy" id="158441"/>
    <lineage>
        <taxon>Eukaryota</taxon>
        <taxon>Metazoa</taxon>
        <taxon>Ecdysozoa</taxon>
        <taxon>Arthropoda</taxon>
        <taxon>Hexapoda</taxon>
        <taxon>Collembola</taxon>
        <taxon>Entomobryomorpha</taxon>
        <taxon>Isotomoidea</taxon>
        <taxon>Isotomidae</taxon>
        <taxon>Proisotominae</taxon>
        <taxon>Folsomia</taxon>
    </lineage>
</organism>
<feature type="transmembrane region" description="Helical" evidence="5">
    <location>
        <begin position="460"/>
        <end position="478"/>
    </location>
</feature>
<proteinExistence type="predicted"/>
<dbReference type="PROSITE" id="PS00217">
    <property type="entry name" value="SUGAR_TRANSPORT_2"/>
    <property type="match status" value="1"/>
</dbReference>
<dbReference type="OMA" id="MAFASSW"/>
<evidence type="ECO:0000256" key="3">
    <source>
        <dbReference type="ARBA" id="ARBA00022989"/>
    </source>
</evidence>
<feature type="transmembrane region" description="Helical" evidence="5">
    <location>
        <begin position="340"/>
        <end position="360"/>
    </location>
</feature>
<evidence type="ECO:0000313" key="8">
    <source>
        <dbReference type="Proteomes" id="UP000198287"/>
    </source>
</evidence>
<feature type="domain" description="Major facilitator superfamily (MFS) profile" evidence="6">
    <location>
        <begin position="44"/>
        <end position="485"/>
    </location>
</feature>
<feature type="transmembrane region" description="Helical" evidence="5">
    <location>
        <begin position="309"/>
        <end position="328"/>
    </location>
</feature>
<dbReference type="PANTHER" id="PTHR24064">
    <property type="entry name" value="SOLUTE CARRIER FAMILY 22 MEMBER"/>
    <property type="match status" value="1"/>
</dbReference>
<dbReference type="EMBL" id="LNIX01000015">
    <property type="protein sequence ID" value="OXA46607.1"/>
    <property type="molecule type" value="Genomic_DNA"/>
</dbReference>
<dbReference type="PROSITE" id="PS50850">
    <property type="entry name" value="MFS"/>
    <property type="match status" value="1"/>
</dbReference>
<feature type="transmembrane region" description="Helical" evidence="5">
    <location>
        <begin position="136"/>
        <end position="154"/>
    </location>
</feature>
<feature type="transmembrane region" description="Helical" evidence="5">
    <location>
        <begin position="160"/>
        <end position="181"/>
    </location>
</feature>
<dbReference type="SUPFAM" id="SSF103473">
    <property type="entry name" value="MFS general substrate transporter"/>
    <property type="match status" value="1"/>
</dbReference>
<dbReference type="InterPro" id="IPR020846">
    <property type="entry name" value="MFS_dom"/>
</dbReference>
<keyword evidence="8" id="KW-1185">Reference proteome</keyword>
<evidence type="ECO:0000259" key="6">
    <source>
        <dbReference type="PROSITE" id="PS50850"/>
    </source>
</evidence>
<dbReference type="Pfam" id="PF00083">
    <property type="entry name" value="Sugar_tr"/>
    <property type="match status" value="1"/>
</dbReference>
<reference evidence="7 8" key="1">
    <citation type="submission" date="2015-12" db="EMBL/GenBank/DDBJ databases">
        <title>The genome of Folsomia candida.</title>
        <authorList>
            <person name="Faddeeva A."/>
            <person name="Derks M.F."/>
            <person name="Anvar Y."/>
            <person name="Smit S."/>
            <person name="Van Straalen N."/>
            <person name="Roelofs D."/>
        </authorList>
    </citation>
    <scope>NUCLEOTIDE SEQUENCE [LARGE SCALE GENOMIC DNA]</scope>
    <source>
        <strain evidence="7 8">VU population</strain>
        <tissue evidence="7">Whole body</tissue>
    </source>
</reference>
<evidence type="ECO:0000313" key="7">
    <source>
        <dbReference type="EMBL" id="OXA46607.1"/>
    </source>
</evidence>
<evidence type="ECO:0000256" key="4">
    <source>
        <dbReference type="ARBA" id="ARBA00023136"/>
    </source>
</evidence>
<dbReference type="PROSITE" id="PS00216">
    <property type="entry name" value="SUGAR_TRANSPORT_1"/>
    <property type="match status" value="1"/>
</dbReference>